<accession>A0A9P7UXS2</accession>
<keyword evidence="5 6" id="KW-0472">Membrane</keyword>
<organism evidence="8 9">
    <name type="scientific">Marasmius oreades</name>
    <name type="common">fairy-ring Marasmius</name>
    <dbReference type="NCBI Taxonomy" id="181124"/>
    <lineage>
        <taxon>Eukaryota</taxon>
        <taxon>Fungi</taxon>
        <taxon>Dikarya</taxon>
        <taxon>Basidiomycota</taxon>
        <taxon>Agaricomycotina</taxon>
        <taxon>Agaricomycetes</taxon>
        <taxon>Agaricomycetidae</taxon>
        <taxon>Agaricales</taxon>
        <taxon>Marasmiineae</taxon>
        <taxon>Marasmiaceae</taxon>
        <taxon>Marasmius</taxon>
    </lineage>
</organism>
<dbReference type="GO" id="GO:0032865">
    <property type="term" value="C:ERMES complex"/>
    <property type="evidence" value="ECO:0007669"/>
    <property type="project" value="UniProtKB-UniRule"/>
</dbReference>
<dbReference type="RefSeq" id="XP_043013109.1">
    <property type="nucleotide sequence ID" value="XM_043148510.1"/>
</dbReference>
<feature type="region of interest" description="Disordered" evidence="7">
    <location>
        <begin position="214"/>
        <end position="236"/>
    </location>
</feature>
<dbReference type="GO" id="GO:1990456">
    <property type="term" value="P:mitochondrion-endoplasmic reticulum membrane tethering"/>
    <property type="evidence" value="ECO:0007669"/>
    <property type="project" value="UniProtKB-UniRule"/>
</dbReference>
<dbReference type="GeneID" id="66073132"/>
<feature type="region of interest" description="Disordered" evidence="7">
    <location>
        <begin position="280"/>
        <end position="308"/>
    </location>
</feature>
<dbReference type="InterPro" id="IPR027539">
    <property type="entry name" value="Mdm10"/>
</dbReference>
<comment type="caution">
    <text evidence="8">The sequence shown here is derived from an EMBL/GenBank/DDBJ whole genome shotgun (WGS) entry which is preliminary data.</text>
</comment>
<dbReference type="KEGG" id="more:E1B28_004056"/>
<dbReference type="OrthoDB" id="2103793at2759"/>
<dbReference type="PANTHER" id="PTHR28035:SF1">
    <property type="entry name" value="MITOCHONDRIAL DISTRIBUTION AND MORPHOLOGY PROTEIN 10"/>
    <property type="match status" value="1"/>
</dbReference>
<dbReference type="Proteomes" id="UP001049176">
    <property type="component" value="Chromosome 2"/>
</dbReference>
<evidence type="ECO:0000256" key="4">
    <source>
        <dbReference type="ARBA" id="ARBA00023128"/>
    </source>
</evidence>
<dbReference type="GO" id="GO:0051654">
    <property type="term" value="P:establishment of mitochondrion localization"/>
    <property type="evidence" value="ECO:0007669"/>
    <property type="project" value="TreeGrafter"/>
</dbReference>
<evidence type="ECO:0000256" key="6">
    <source>
        <dbReference type="HAMAP-Rule" id="MF_03102"/>
    </source>
</evidence>
<evidence type="ECO:0000256" key="7">
    <source>
        <dbReference type="SAM" id="MobiDB-lite"/>
    </source>
</evidence>
<gene>
    <name evidence="6 8" type="primary">MDM10</name>
    <name evidence="8" type="ORF">E1B28_004056</name>
</gene>
<evidence type="ECO:0000313" key="8">
    <source>
        <dbReference type="EMBL" id="KAG7096639.1"/>
    </source>
</evidence>
<keyword evidence="4 6" id="KW-0496">Mitochondrion</keyword>
<comment type="function">
    <text evidence="6">Component of the ERMES/MDM complex, which serves as a molecular tether to connect the endoplasmic reticulum and mitochondria. Components of this complex are involved in the control of mitochondrial shape and protein biogenesis and may function in phospholipid exchange. MDM10 is involved in the late assembly steps of the general translocase of the mitochondrial outer membrane (TOM complex). Functions in the TOM40-specific route of the assembly of outer membrane beta-barrel proteins, including the association of TOM40 with the receptor TOM22 and small TOM proteins. Can associate with the SAM(core) complex as well as the MDM12-MMM1 complex, both involved in late steps of the major beta-barrel assembly pathway, that is responsible for biogenesis of all outer membrane beta-barrel proteins. May act as a switch that shuttles between both complexes and channels precursor proteins into the TOM40-specific pathway. Plays a role in mitochondrial morphology and in the inheritance of mitochondria.</text>
</comment>
<evidence type="ECO:0000256" key="5">
    <source>
        <dbReference type="ARBA" id="ARBA00023136"/>
    </source>
</evidence>
<keyword evidence="9" id="KW-1185">Reference proteome</keyword>
<reference evidence="8" key="1">
    <citation type="journal article" date="2021" name="Genome Biol. Evol.">
        <title>The assembled and annotated genome of the fairy-ring fungus Marasmius oreades.</title>
        <authorList>
            <person name="Hiltunen M."/>
            <person name="Ament-Velasquez S.L."/>
            <person name="Johannesson H."/>
        </authorList>
    </citation>
    <scope>NUCLEOTIDE SEQUENCE</scope>
    <source>
        <strain evidence="8">03SP1</strain>
    </source>
</reference>
<dbReference type="PANTHER" id="PTHR28035">
    <property type="entry name" value="MITOCHONDRIAL DISTRIBUTION AND MORPHOLOGY PROTEIN 10"/>
    <property type="match status" value="1"/>
</dbReference>
<dbReference type="Pfam" id="PF12519">
    <property type="entry name" value="MDM10"/>
    <property type="match status" value="2"/>
</dbReference>
<proteinExistence type="inferred from homology"/>
<name>A0A9P7UXS2_9AGAR</name>
<keyword evidence="2 6" id="KW-0812">Transmembrane</keyword>
<dbReference type="HAMAP" id="MF_03102">
    <property type="entry name" value="Mdm10"/>
    <property type="match status" value="1"/>
</dbReference>
<evidence type="ECO:0000256" key="1">
    <source>
        <dbReference type="ARBA" id="ARBA00022452"/>
    </source>
</evidence>
<evidence type="ECO:0000313" key="9">
    <source>
        <dbReference type="Proteomes" id="UP001049176"/>
    </source>
</evidence>
<keyword evidence="1 6" id="KW-1134">Transmembrane beta strand</keyword>
<dbReference type="EMBL" id="CM032182">
    <property type="protein sequence ID" value="KAG7096639.1"/>
    <property type="molecule type" value="Genomic_DNA"/>
</dbReference>
<comment type="subunit">
    <text evidence="6">Component of the ER-mitochondria encounter structure (ERMES) or MDM complex, composed of MMM1, MDM10, MDM12 and MDM34. Associates with the mitochondrial outer membrane sorting assembly machinery SAM(core) complex.</text>
</comment>
<protein>
    <recommendedName>
        <fullName evidence="6">Mitochondrial distribution and morphology protein 10</fullName>
    </recommendedName>
    <alternativeName>
        <fullName evidence="6">Mitochondrial inheritance component MDM10</fullName>
    </alternativeName>
</protein>
<comment type="domain">
    <text evidence="6">Lacks alpha-helical transmembrane segments, suggesting that it resides in the membrane via beta-sheet conformations similar to those predicted for other outer membrane proteins and porin.</text>
</comment>
<comment type="similarity">
    <text evidence="6">Belongs to the MDM10 family.</text>
</comment>
<dbReference type="GO" id="GO:0045040">
    <property type="term" value="P:protein insertion into mitochondrial outer membrane"/>
    <property type="evidence" value="ECO:0007669"/>
    <property type="project" value="UniProtKB-UniRule"/>
</dbReference>
<keyword evidence="3 6" id="KW-1000">Mitochondrion outer membrane</keyword>
<feature type="compositionally biased region" description="Low complexity" evidence="7">
    <location>
        <begin position="292"/>
        <end position="306"/>
    </location>
</feature>
<dbReference type="AlphaFoldDB" id="A0A9P7UXS2"/>
<evidence type="ECO:0000256" key="3">
    <source>
        <dbReference type="ARBA" id="ARBA00022787"/>
    </source>
</evidence>
<dbReference type="GO" id="GO:0001401">
    <property type="term" value="C:SAM complex"/>
    <property type="evidence" value="ECO:0007669"/>
    <property type="project" value="TreeGrafter"/>
</dbReference>
<dbReference type="GO" id="GO:0015914">
    <property type="term" value="P:phospholipid transport"/>
    <property type="evidence" value="ECO:0007669"/>
    <property type="project" value="TreeGrafter"/>
</dbReference>
<comment type="subcellular location">
    <subcellularLocation>
        <location evidence="6">Mitochondrion outer membrane</location>
        <topology evidence="6">Multi-pass membrane protein</topology>
    </subcellularLocation>
    <text evidence="6">The ERMES/MDM complex localizes to a few discrete foci (around 10 per single cell), that represent mitochondria-endoplasmic reticulum junctions. These foci are often found next to mtDNA nucleoids.</text>
</comment>
<dbReference type="GO" id="GO:0070096">
    <property type="term" value="P:mitochondrial outer membrane translocase complex assembly"/>
    <property type="evidence" value="ECO:0007669"/>
    <property type="project" value="UniProtKB-UniRule"/>
</dbReference>
<evidence type="ECO:0000256" key="2">
    <source>
        <dbReference type="ARBA" id="ARBA00022692"/>
    </source>
</evidence>
<sequence>MHPFASYVLRSYYKATGWNEDNLFTNLTRSSDAILDFTVPNGISLSMSKSPNSLFKTTYSMNALPSLNGSVGYIFTSCDLDIKTSGHVRFKDMIERFKVYDQPRRPEGKDEWLAGESVDTRDYLMYGRLYIPTGRLDALYSTRLYPTLQAIVAAISDPLGRVRSDIRGRGGDMSNFMVYLQHDVGKWCTEYTWSAEDSMWGIKVLHNFGRLAGTTPAEPEGNPATSASSPKVKVKRVDEEDAIEGGLKGRVCAGAEVYFSAKERSAGISTGFRFSTLPDATPPSYQIPPPSSSALSTASLSKTPLPSQTPTTITALFNPMLGHMSGAYSARVSDDLSLSSRFDFNVYSYESEWTMGAEYWLRRNSSLERFSIENQSEVDQTGKKTIHGVVKARASTSNDVSIMWEGRIRNMLVSLGVVSDLSSRLKPIKSIGLELSYFSSDN</sequence>